<dbReference type="EMBL" id="ML978239">
    <property type="protein sequence ID" value="KAF2026683.1"/>
    <property type="molecule type" value="Genomic_DNA"/>
</dbReference>
<name>A0A9P4H1K7_9PLEO</name>
<protein>
    <submittedName>
        <fullName evidence="1">Uncharacterized protein</fullName>
    </submittedName>
</protein>
<evidence type="ECO:0000313" key="2">
    <source>
        <dbReference type="Proteomes" id="UP000799777"/>
    </source>
</evidence>
<comment type="caution">
    <text evidence="1">The sequence shown here is derived from an EMBL/GenBank/DDBJ whole genome shotgun (WGS) entry which is preliminary data.</text>
</comment>
<dbReference type="AlphaFoldDB" id="A0A9P4H1K7"/>
<gene>
    <name evidence="1" type="ORF">EK21DRAFT_115633</name>
</gene>
<evidence type="ECO:0000313" key="1">
    <source>
        <dbReference type="EMBL" id="KAF2026683.1"/>
    </source>
</evidence>
<dbReference type="OrthoDB" id="5426988at2759"/>
<reference evidence="1" key="1">
    <citation type="journal article" date="2020" name="Stud. Mycol.">
        <title>101 Dothideomycetes genomes: a test case for predicting lifestyles and emergence of pathogens.</title>
        <authorList>
            <person name="Haridas S."/>
            <person name="Albert R."/>
            <person name="Binder M."/>
            <person name="Bloem J."/>
            <person name="Labutti K."/>
            <person name="Salamov A."/>
            <person name="Andreopoulos B."/>
            <person name="Baker S."/>
            <person name="Barry K."/>
            <person name="Bills G."/>
            <person name="Bluhm B."/>
            <person name="Cannon C."/>
            <person name="Castanera R."/>
            <person name="Culley D."/>
            <person name="Daum C."/>
            <person name="Ezra D."/>
            <person name="Gonzalez J."/>
            <person name="Henrissat B."/>
            <person name="Kuo A."/>
            <person name="Liang C."/>
            <person name="Lipzen A."/>
            <person name="Lutzoni F."/>
            <person name="Magnuson J."/>
            <person name="Mondo S."/>
            <person name="Nolan M."/>
            <person name="Ohm R."/>
            <person name="Pangilinan J."/>
            <person name="Park H.-J."/>
            <person name="Ramirez L."/>
            <person name="Alfaro M."/>
            <person name="Sun H."/>
            <person name="Tritt A."/>
            <person name="Yoshinaga Y."/>
            <person name="Zwiers L.-H."/>
            <person name="Turgeon B."/>
            <person name="Goodwin S."/>
            <person name="Spatafora J."/>
            <person name="Crous P."/>
            <person name="Grigoriev I."/>
        </authorList>
    </citation>
    <scope>NUCLEOTIDE SEQUENCE</scope>
    <source>
        <strain evidence="1">CBS 110217</strain>
    </source>
</reference>
<dbReference type="Proteomes" id="UP000799777">
    <property type="component" value="Unassembled WGS sequence"/>
</dbReference>
<accession>A0A9P4H1K7</accession>
<sequence length="61" mass="6640">MPGHGPAHKLLRAQVPLIMIGCLANNAEDTAILAEHQHTAKDTNVPFHLVGVTCDYEEHGR</sequence>
<keyword evidence="2" id="KW-1185">Reference proteome</keyword>
<organism evidence="1 2">
    <name type="scientific">Setomelanomma holmii</name>
    <dbReference type="NCBI Taxonomy" id="210430"/>
    <lineage>
        <taxon>Eukaryota</taxon>
        <taxon>Fungi</taxon>
        <taxon>Dikarya</taxon>
        <taxon>Ascomycota</taxon>
        <taxon>Pezizomycotina</taxon>
        <taxon>Dothideomycetes</taxon>
        <taxon>Pleosporomycetidae</taxon>
        <taxon>Pleosporales</taxon>
        <taxon>Pleosporineae</taxon>
        <taxon>Phaeosphaeriaceae</taxon>
        <taxon>Setomelanomma</taxon>
    </lineage>
</organism>
<proteinExistence type="predicted"/>